<sequence length="189" mass="20770">MELWELFVISVGLSMDAFAIAICKGLSVEKLEKKHLVIVGLWFGGAQALMPLLGYVLGTGFRFWIEQIDHWISFALLCIIGFSMIRESREQCKPMNNSFSAKVMLPLAIADSIDALAAGITFAFLEVSILPAVLLIGSITFLLSAMGVWLGNRFGEKYRSKAELAGGIILVIMGIKILMEHLGILVFCK</sequence>
<dbReference type="PANTHER" id="PTHR35529">
    <property type="entry name" value="MANGANESE EFFLUX PUMP MNTP-RELATED"/>
    <property type="match status" value="1"/>
</dbReference>
<protein>
    <recommendedName>
        <fullName evidence="8">Putative manganese efflux pump MntP</fullName>
    </recommendedName>
</protein>
<dbReference type="EMBL" id="CP035945">
    <property type="protein sequence ID" value="QBE98366.1"/>
    <property type="molecule type" value="Genomic_DNA"/>
</dbReference>
<dbReference type="InterPro" id="IPR003810">
    <property type="entry name" value="Mntp/YtaF"/>
</dbReference>
<feature type="transmembrane region" description="Helical" evidence="8">
    <location>
        <begin position="131"/>
        <end position="152"/>
    </location>
</feature>
<keyword evidence="4 8" id="KW-1133">Transmembrane helix</keyword>
<proteinExistence type="inferred from homology"/>
<keyword evidence="3 8" id="KW-0812">Transmembrane</keyword>
<evidence type="ECO:0000256" key="1">
    <source>
        <dbReference type="ARBA" id="ARBA00022448"/>
    </source>
</evidence>
<evidence type="ECO:0000256" key="7">
    <source>
        <dbReference type="ARBA" id="ARBA00023211"/>
    </source>
</evidence>
<dbReference type="AlphaFoldDB" id="A0A4P6M1J5"/>
<keyword evidence="5 8" id="KW-0406">Ion transport</keyword>
<evidence type="ECO:0000256" key="3">
    <source>
        <dbReference type="ARBA" id="ARBA00022692"/>
    </source>
</evidence>
<gene>
    <name evidence="9" type="primary">mntP_3</name>
    <name evidence="8" type="synonym">mntP</name>
    <name evidence="9" type="ORF">PMF13cell1_03932</name>
</gene>
<dbReference type="GO" id="GO:0005384">
    <property type="term" value="F:manganese ion transmembrane transporter activity"/>
    <property type="evidence" value="ECO:0007669"/>
    <property type="project" value="UniProtKB-UniRule"/>
</dbReference>
<dbReference type="KEGG" id="bpro:PMF13cell1_03932"/>
<evidence type="ECO:0000256" key="6">
    <source>
        <dbReference type="ARBA" id="ARBA00023136"/>
    </source>
</evidence>
<feature type="transmembrane region" description="Helical" evidence="8">
    <location>
        <begin position="164"/>
        <end position="187"/>
    </location>
</feature>
<comment type="similarity">
    <text evidence="8">Belongs to the MntP (TC 9.B.29) family.</text>
</comment>
<dbReference type="Proteomes" id="UP000289794">
    <property type="component" value="Chromosome"/>
</dbReference>
<evidence type="ECO:0000256" key="2">
    <source>
        <dbReference type="ARBA" id="ARBA00022475"/>
    </source>
</evidence>
<evidence type="ECO:0000256" key="8">
    <source>
        <dbReference type="HAMAP-Rule" id="MF_01521"/>
    </source>
</evidence>
<name>A0A4P6M1J5_9FIRM</name>
<reference evidence="9 10" key="1">
    <citation type="submission" date="2019-01" db="EMBL/GenBank/DDBJ databases">
        <title>PMF-metabolizing Aryl O-demethylase.</title>
        <authorList>
            <person name="Kim M."/>
        </authorList>
    </citation>
    <scope>NUCLEOTIDE SEQUENCE [LARGE SCALE GENOMIC DNA]</scope>
    <source>
        <strain evidence="9 10">PMF1</strain>
    </source>
</reference>
<comment type="subcellular location">
    <subcellularLocation>
        <location evidence="8">Cell membrane</location>
        <topology evidence="8">Multi-pass membrane protein</topology>
    </subcellularLocation>
</comment>
<keyword evidence="7 8" id="KW-0464">Manganese</keyword>
<dbReference type="HAMAP" id="MF_01521">
    <property type="entry name" value="MntP_pump"/>
    <property type="match status" value="1"/>
</dbReference>
<keyword evidence="6 8" id="KW-0472">Membrane</keyword>
<comment type="function">
    <text evidence="8">Probably functions as a manganese efflux pump.</text>
</comment>
<evidence type="ECO:0000256" key="4">
    <source>
        <dbReference type="ARBA" id="ARBA00022989"/>
    </source>
</evidence>
<feature type="transmembrane region" description="Helical" evidence="8">
    <location>
        <begin position="105"/>
        <end position="125"/>
    </location>
</feature>
<feature type="transmembrane region" description="Helical" evidence="8">
    <location>
        <begin position="6"/>
        <end position="23"/>
    </location>
</feature>
<accession>A0A4P6M1J5</accession>
<feature type="transmembrane region" description="Helical" evidence="8">
    <location>
        <begin position="35"/>
        <end position="56"/>
    </location>
</feature>
<keyword evidence="1 8" id="KW-0813">Transport</keyword>
<evidence type="ECO:0000256" key="5">
    <source>
        <dbReference type="ARBA" id="ARBA00023065"/>
    </source>
</evidence>
<dbReference type="Pfam" id="PF02659">
    <property type="entry name" value="Mntp"/>
    <property type="match status" value="1"/>
</dbReference>
<keyword evidence="2 8" id="KW-1003">Cell membrane</keyword>
<dbReference type="RefSeq" id="WP_029469024.1">
    <property type="nucleotide sequence ID" value="NZ_CP035945.1"/>
</dbReference>
<evidence type="ECO:0000313" key="9">
    <source>
        <dbReference type="EMBL" id="QBE98366.1"/>
    </source>
</evidence>
<dbReference type="InterPro" id="IPR022929">
    <property type="entry name" value="Put_MntP"/>
</dbReference>
<dbReference type="GO" id="GO:0005886">
    <property type="term" value="C:plasma membrane"/>
    <property type="evidence" value="ECO:0007669"/>
    <property type="project" value="UniProtKB-SubCell"/>
</dbReference>
<organism evidence="9 10">
    <name type="scientific">Blautia producta</name>
    <dbReference type="NCBI Taxonomy" id="33035"/>
    <lineage>
        <taxon>Bacteria</taxon>
        <taxon>Bacillati</taxon>
        <taxon>Bacillota</taxon>
        <taxon>Clostridia</taxon>
        <taxon>Lachnospirales</taxon>
        <taxon>Lachnospiraceae</taxon>
        <taxon>Blautia</taxon>
    </lineage>
</organism>
<feature type="transmembrane region" description="Helical" evidence="8">
    <location>
        <begin position="68"/>
        <end position="85"/>
    </location>
</feature>
<dbReference type="PANTHER" id="PTHR35529:SF1">
    <property type="entry name" value="MANGANESE EFFLUX PUMP MNTP-RELATED"/>
    <property type="match status" value="1"/>
</dbReference>
<evidence type="ECO:0000313" key="10">
    <source>
        <dbReference type="Proteomes" id="UP000289794"/>
    </source>
</evidence>